<dbReference type="Proteomes" id="UP000009223">
    <property type="component" value="Chromosome"/>
</dbReference>
<keyword evidence="11" id="KW-1185">Reference proteome</keyword>
<dbReference type="Pfam" id="PF20511">
    <property type="entry name" value="PMI_typeI_cat"/>
    <property type="match status" value="1"/>
</dbReference>
<dbReference type="GO" id="GO:0005975">
    <property type="term" value="P:carbohydrate metabolic process"/>
    <property type="evidence" value="ECO:0007669"/>
    <property type="project" value="InterPro"/>
</dbReference>
<dbReference type="Gene3D" id="2.60.120.10">
    <property type="entry name" value="Jelly Rolls"/>
    <property type="match status" value="2"/>
</dbReference>
<evidence type="ECO:0000259" key="9">
    <source>
        <dbReference type="Pfam" id="PF20511"/>
    </source>
</evidence>
<evidence type="ECO:0000256" key="4">
    <source>
        <dbReference type="ARBA" id="ARBA00022723"/>
    </source>
</evidence>
<evidence type="ECO:0000256" key="7">
    <source>
        <dbReference type="PIRSR" id="PIRSR001480-1"/>
    </source>
</evidence>
<dbReference type="GO" id="GO:0008270">
    <property type="term" value="F:zinc ion binding"/>
    <property type="evidence" value="ECO:0007669"/>
    <property type="project" value="InterPro"/>
</dbReference>
<evidence type="ECO:0000256" key="5">
    <source>
        <dbReference type="ARBA" id="ARBA00022833"/>
    </source>
</evidence>
<dbReference type="PIRSF" id="PIRSF001480">
    <property type="entry name" value="Mannose-6-phosphate_isomerase"/>
    <property type="match status" value="1"/>
</dbReference>
<dbReference type="KEGG" id="tpi:TREPR_1650"/>
<evidence type="ECO:0000256" key="3">
    <source>
        <dbReference type="ARBA" id="ARBA00011956"/>
    </source>
</evidence>
<dbReference type="GO" id="GO:0004476">
    <property type="term" value="F:mannose-6-phosphate isomerase activity"/>
    <property type="evidence" value="ECO:0007669"/>
    <property type="project" value="UniProtKB-EC"/>
</dbReference>
<organism evidence="10 11">
    <name type="scientific">Treponema primitia (strain ATCC BAA-887 / DSM 12427 / ZAS-2)</name>
    <dbReference type="NCBI Taxonomy" id="545694"/>
    <lineage>
        <taxon>Bacteria</taxon>
        <taxon>Pseudomonadati</taxon>
        <taxon>Spirochaetota</taxon>
        <taxon>Spirochaetia</taxon>
        <taxon>Spirochaetales</taxon>
        <taxon>Treponemataceae</taxon>
        <taxon>Treponema</taxon>
    </lineage>
</organism>
<evidence type="ECO:0000256" key="8">
    <source>
        <dbReference type="PIRSR" id="PIRSR001480-2"/>
    </source>
</evidence>
<dbReference type="SUPFAM" id="SSF51182">
    <property type="entry name" value="RmlC-like cupins"/>
    <property type="match status" value="1"/>
</dbReference>
<evidence type="ECO:0000313" key="11">
    <source>
        <dbReference type="Proteomes" id="UP000009223"/>
    </source>
</evidence>
<comment type="similarity">
    <text evidence="2">Belongs to the mannose-6-phosphate isomerase type 1 family.</text>
</comment>
<dbReference type="PANTHER" id="PTHR10309:SF0">
    <property type="entry name" value="MANNOSE-6-PHOSPHATE ISOMERASE"/>
    <property type="match status" value="1"/>
</dbReference>
<comment type="cofactor">
    <cofactor evidence="8">
        <name>Zn(2+)</name>
        <dbReference type="ChEBI" id="CHEBI:29105"/>
    </cofactor>
    <text evidence="8">Binds 1 zinc ion per subunit.</text>
</comment>
<sequence>MSCLFKLDNPVKNYDWGSPDWIPQFLNMPNKDGQPWAELWMGVHPEGPSLLATKFPALLAKGGEEAGSLPELIGRDPSRYLGAKTFSAYGGLPFLFKLLAAGKPLSIQAHPDLAQAKAGWARENALGIPIRAPNRNYRDANHKPELLCALTPMIAMAGFRESGEIIRRLEAFGSPLLGSLKPALLSGGFRGFLDALFALPAETRQGLSDYARTRGKSDFPEYAEEWKLCAHFAEIYPGDPALLAPLYLNLLHLNPGEAMFIPAGILHAYIHGFGVELMANSDNVLRGGLTPKHIDLQELKGILGFEPFKPEILKPQASAQGLTRYPAPCGEFSLQKLSTKAGAGSTDEALAFPVQGPAIVIVAQGEVTLDDGEKLTLKQGESAFIAATREAPLVLRGSYSLFIAGTGLDTMEKPR</sequence>
<dbReference type="InterPro" id="IPR016305">
    <property type="entry name" value="Mannose-6-P_Isomerase"/>
</dbReference>
<dbReference type="Gene3D" id="1.10.441.10">
    <property type="entry name" value="Phosphomannose Isomerase, domain 2"/>
    <property type="match status" value="1"/>
</dbReference>
<dbReference type="HOGENOM" id="CLU_026967_1_1_12"/>
<feature type="binding site" evidence="8">
    <location>
        <position position="145"/>
    </location>
    <ligand>
        <name>Zn(2+)</name>
        <dbReference type="ChEBI" id="CHEBI:29105"/>
    </ligand>
</feature>
<dbReference type="InterPro" id="IPR014710">
    <property type="entry name" value="RmlC-like_jellyroll"/>
</dbReference>
<dbReference type="InterPro" id="IPR001250">
    <property type="entry name" value="Man6P_Isoase-1"/>
</dbReference>
<dbReference type="GO" id="GO:0005829">
    <property type="term" value="C:cytosol"/>
    <property type="evidence" value="ECO:0007669"/>
    <property type="project" value="TreeGrafter"/>
</dbReference>
<proteinExistence type="inferred from homology"/>
<evidence type="ECO:0000256" key="1">
    <source>
        <dbReference type="ARBA" id="ARBA00000757"/>
    </source>
</evidence>
<reference evidence="11" key="1">
    <citation type="submission" date="2009-12" db="EMBL/GenBank/DDBJ databases">
        <title>Complete sequence of Treponema primitia strain ZAS-2.</title>
        <authorList>
            <person name="Tetu S.G."/>
            <person name="Matson E."/>
            <person name="Ren Q."/>
            <person name="Seshadri R."/>
            <person name="Elbourne L."/>
            <person name="Hassan K.A."/>
            <person name="Durkin A."/>
            <person name="Radune D."/>
            <person name="Mohamoud Y."/>
            <person name="Shay R."/>
            <person name="Jin S."/>
            <person name="Zhang X."/>
            <person name="Lucey K."/>
            <person name="Ballor N.R."/>
            <person name="Ottesen E."/>
            <person name="Rosenthal R."/>
            <person name="Allen A."/>
            <person name="Leadbetter J.R."/>
            <person name="Paulsen I.T."/>
        </authorList>
    </citation>
    <scope>NUCLEOTIDE SEQUENCE [LARGE SCALE GENOMIC DNA]</scope>
    <source>
        <strain evidence="11">ATCC BAA-887 / DSM 12427 / ZAS-2</strain>
    </source>
</reference>
<evidence type="ECO:0000256" key="6">
    <source>
        <dbReference type="ARBA" id="ARBA00023235"/>
    </source>
</evidence>
<dbReference type="PANTHER" id="PTHR10309">
    <property type="entry name" value="MANNOSE-6-PHOSPHATE ISOMERASE"/>
    <property type="match status" value="1"/>
</dbReference>
<feature type="domain" description="Phosphomannose isomerase type I catalytic" evidence="9">
    <location>
        <begin position="4"/>
        <end position="161"/>
    </location>
</feature>
<dbReference type="AlphaFoldDB" id="F5YNP4"/>
<dbReference type="InterPro" id="IPR011051">
    <property type="entry name" value="RmlC_Cupin_sf"/>
</dbReference>
<dbReference type="GO" id="GO:0009298">
    <property type="term" value="P:GDP-mannose biosynthetic process"/>
    <property type="evidence" value="ECO:0007669"/>
    <property type="project" value="InterPro"/>
</dbReference>
<feature type="binding site" evidence="8">
    <location>
        <position position="267"/>
    </location>
    <ligand>
        <name>Zn(2+)</name>
        <dbReference type="ChEBI" id="CHEBI:29105"/>
    </ligand>
</feature>
<comment type="catalytic activity">
    <reaction evidence="1">
        <text>D-mannose 6-phosphate = D-fructose 6-phosphate</text>
        <dbReference type="Rhea" id="RHEA:12356"/>
        <dbReference type="ChEBI" id="CHEBI:58735"/>
        <dbReference type="ChEBI" id="CHEBI:61527"/>
        <dbReference type="EC" id="5.3.1.8"/>
    </reaction>
</comment>
<dbReference type="EC" id="5.3.1.8" evidence="3"/>
<dbReference type="PRINTS" id="PR00714">
    <property type="entry name" value="MAN6PISMRASE"/>
</dbReference>
<dbReference type="RefSeq" id="WP_015708473.1">
    <property type="nucleotide sequence ID" value="NC_015578.1"/>
</dbReference>
<reference evidence="10 11" key="2">
    <citation type="journal article" date="2011" name="ISME J.">
        <title>RNA-seq reveals cooperative metabolic interactions between two termite-gut spirochete species in co-culture.</title>
        <authorList>
            <person name="Rosenthal A.Z."/>
            <person name="Matson E.G."/>
            <person name="Eldar A."/>
            <person name="Leadbetter J.R."/>
        </authorList>
    </citation>
    <scope>NUCLEOTIDE SEQUENCE [LARGE SCALE GENOMIC DNA]</scope>
    <source>
        <strain evidence="11">ATCC BAA-887 / DSM 12427 / ZAS-2</strain>
    </source>
</reference>
<dbReference type="CDD" id="cd07011">
    <property type="entry name" value="cupin_PMI_type_I_N"/>
    <property type="match status" value="1"/>
</dbReference>
<feature type="active site" evidence="7">
    <location>
        <position position="286"/>
    </location>
</feature>
<gene>
    <name evidence="10" type="primary">manA</name>
    <name evidence="10" type="ordered locus">TREPR_1650</name>
</gene>
<keyword evidence="5 8" id="KW-0862">Zinc</keyword>
<dbReference type="STRING" id="545694.TREPR_1650"/>
<dbReference type="eggNOG" id="COG1482">
    <property type="taxonomic scope" value="Bacteria"/>
</dbReference>
<dbReference type="InterPro" id="IPR018050">
    <property type="entry name" value="Pmannose_isomerase-type1_CS"/>
</dbReference>
<protein>
    <recommendedName>
        <fullName evidence="3">mannose-6-phosphate isomerase</fullName>
        <ecNumber evidence="3">5.3.1.8</ecNumber>
    </recommendedName>
</protein>
<accession>F5YNP4</accession>
<keyword evidence="4 8" id="KW-0479">Metal-binding</keyword>
<evidence type="ECO:0000313" key="10">
    <source>
        <dbReference type="EMBL" id="AEF84540.1"/>
    </source>
</evidence>
<dbReference type="PROSITE" id="PS00965">
    <property type="entry name" value="PMI_I_1"/>
    <property type="match status" value="1"/>
</dbReference>
<feature type="binding site" evidence="8">
    <location>
        <position position="110"/>
    </location>
    <ligand>
        <name>Zn(2+)</name>
        <dbReference type="ChEBI" id="CHEBI:29105"/>
    </ligand>
</feature>
<dbReference type="OrthoDB" id="9792649at2"/>
<keyword evidence="6 10" id="KW-0413">Isomerase</keyword>
<feature type="binding site" evidence="8">
    <location>
        <position position="108"/>
    </location>
    <ligand>
        <name>Zn(2+)</name>
        <dbReference type="ChEBI" id="CHEBI:29105"/>
    </ligand>
</feature>
<dbReference type="EMBL" id="CP001843">
    <property type="protein sequence ID" value="AEF84540.1"/>
    <property type="molecule type" value="Genomic_DNA"/>
</dbReference>
<evidence type="ECO:0000256" key="2">
    <source>
        <dbReference type="ARBA" id="ARBA00010772"/>
    </source>
</evidence>
<dbReference type="InterPro" id="IPR046457">
    <property type="entry name" value="PMI_typeI_cat"/>
</dbReference>
<dbReference type="NCBIfam" id="TIGR00218">
    <property type="entry name" value="manA"/>
    <property type="match status" value="1"/>
</dbReference>
<name>F5YNP4_TREPZ</name>